<proteinExistence type="predicted"/>
<dbReference type="InterPro" id="IPR046674">
    <property type="entry name" value="DUF6544"/>
</dbReference>
<name>A0AAD5DZT9_9CHLO</name>
<evidence type="ECO:0000313" key="1">
    <source>
        <dbReference type="EMBL" id="KAI7845325.1"/>
    </source>
</evidence>
<dbReference type="EMBL" id="JADXDR010000019">
    <property type="protein sequence ID" value="KAI7845325.1"/>
    <property type="molecule type" value="Genomic_DNA"/>
</dbReference>
<dbReference type="AlphaFoldDB" id="A0AAD5DZT9"/>
<evidence type="ECO:0000313" key="2">
    <source>
        <dbReference type="Proteomes" id="UP001205105"/>
    </source>
</evidence>
<reference evidence="1" key="1">
    <citation type="submission" date="2020-11" db="EMBL/GenBank/DDBJ databases">
        <title>Chlorella ohadii genome sequencing and assembly.</title>
        <authorList>
            <person name="Murik O."/>
            <person name="Treves H."/>
            <person name="Kedem I."/>
            <person name="Shotland Y."/>
            <person name="Kaplan A."/>
        </authorList>
    </citation>
    <scope>NUCLEOTIDE SEQUENCE</scope>
    <source>
        <strain evidence="1">1</strain>
    </source>
</reference>
<accession>A0AAD5DZT9</accession>
<comment type="caution">
    <text evidence="1">The sequence shown here is derived from an EMBL/GenBank/DDBJ whole genome shotgun (WGS) entry which is preliminary data.</text>
</comment>
<gene>
    <name evidence="1" type="ORF">COHA_001167</name>
</gene>
<protein>
    <submittedName>
        <fullName evidence="1">Uncharacterized protein</fullName>
    </submittedName>
</protein>
<sequence length="293" mass="31716">MGWLRGSFDRLEGRLLAELRTEAAEAGAAANGSAADCTAAPPQTVGELPPCVQRYLELADAASCKYMVLTSTQIGQFKYSADDASPWQRMKVTLSASPSVPAFHWSARCTFKPLIGMRGSDSRVRGSGRLDWRLWGWLPAHSANGPELDRTLLVRWLADAPGCPQAMLPSASLRWEAVPGFESEARAVLSHGGITVSGVFTFDGEGLVSSFRTDDYVMPLAGGGQERRPWLVRYRGHTRVKVADNTSGGSGSSSDGDQQGSLFVPTDCEACRVESSGREVLYVRFQLEKLSSH</sequence>
<dbReference type="Pfam" id="PF20181">
    <property type="entry name" value="DUF6544"/>
    <property type="match status" value="1"/>
</dbReference>
<dbReference type="Proteomes" id="UP001205105">
    <property type="component" value="Unassembled WGS sequence"/>
</dbReference>
<organism evidence="1 2">
    <name type="scientific">Chlorella ohadii</name>
    <dbReference type="NCBI Taxonomy" id="2649997"/>
    <lineage>
        <taxon>Eukaryota</taxon>
        <taxon>Viridiplantae</taxon>
        <taxon>Chlorophyta</taxon>
        <taxon>core chlorophytes</taxon>
        <taxon>Trebouxiophyceae</taxon>
        <taxon>Chlorellales</taxon>
        <taxon>Chlorellaceae</taxon>
        <taxon>Chlorella clade</taxon>
        <taxon>Chlorella</taxon>
    </lineage>
</organism>
<keyword evidence="2" id="KW-1185">Reference proteome</keyword>